<dbReference type="Gene3D" id="3.40.50.620">
    <property type="entry name" value="HUPs"/>
    <property type="match status" value="2"/>
</dbReference>
<dbReference type="EMBL" id="JAEPQZ010000013">
    <property type="protein sequence ID" value="KAG2174276.1"/>
    <property type="molecule type" value="Genomic_DNA"/>
</dbReference>
<dbReference type="SUPFAM" id="SSF52374">
    <property type="entry name" value="Nucleotidylyl transferase"/>
    <property type="match status" value="1"/>
</dbReference>
<dbReference type="FunFam" id="1.10.240.10:FF:000001">
    <property type="entry name" value="Tyrosine--tRNA ligase"/>
    <property type="match status" value="1"/>
</dbReference>
<dbReference type="InterPro" id="IPR054608">
    <property type="entry name" value="SYY-like_C"/>
</dbReference>
<dbReference type="GO" id="GO:0003723">
    <property type="term" value="F:RNA binding"/>
    <property type="evidence" value="ECO:0007669"/>
    <property type="project" value="UniProtKB-KW"/>
</dbReference>
<dbReference type="NCBIfam" id="TIGR00234">
    <property type="entry name" value="tyrS"/>
    <property type="match status" value="1"/>
</dbReference>
<dbReference type="InterPro" id="IPR001412">
    <property type="entry name" value="aa-tRNA-synth_I_CS"/>
</dbReference>
<dbReference type="SMART" id="SM00363">
    <property type="entry name" value="S4"/>
    <property type="match status" value="1"/>
</dbReference>
<dbReference type="InterPro" id="IPR014729">
    <property type="entry name" value="Rossmann-like_a/b/a_fold"/>
</dbReference>
<evidence type="ECO:0000256" key="9">
    <source>
        <dbReference type="ARBA" id="ARBA00048248"/>
    </source>
</evidence>
<dbReference type="PANTHER" id="PTHR11766:SF0">
    <property type="entry name" value="TYROSINE--TRNA LIGASE, MITOCHONDRIAL"/>
    <property type="match status" value="1"/>
</dbReference>
<keyword evidence="4 11" id="KW-0067">ATP-binding</keyword>
<evidence type="ECO:0000313" key="14">
    <source>
        <dbReference type="Proteomes" id="UP000654370"/>
    </source>
</evidence>
<gene>
    <name evidence="13" type="ORF">INT43_004299</name>
</gene>
<protein>
    <recommendedName>
        <fullName evidence="1 11">Tyrosine--tRNA ligase</fullName>
        <ecNumber evidence="1 11">6.1.1.1</ecNumber>
    </recommendedName>
    <alternativeName>
        <fullName evidence="8 11">Tyrosyl-tRNA synthetase</fullName>
    </alternativeName>
</protein>
<dbReference type="PROSITE" id="PS00178">
    <property type="entry name" value="AA_TRNA_LIGASE_I"/>
    <property type="match status" value="1"/>
</dbReference>
<dbReference type="EC" id="6.1.1.1" evidence="1 11"/>
<dbReference type="Pfam" id="PF22421">
    <property type="entry name" value="SYY_C-terminal"/>
    <property type="match status" value="1"/>
</dbReference>
<dbReference type="InterPro" id="IPR036986">
    <property type="entry name" value="S4_RNA-bd_sf"/>
</dbReference>
<reference evidence="13" key="1">
    <citation type="submission" date="2020-12" db="EMBL/GenBank/DDBJ databases">
        <title>Metabolic potential, ecology and presence of endohyphal bacteria is reflected in genomic diversity of Mucoromycotina.</title>
        <authorList>
            <person name="Muszewska A."/>
            <person name="Okrasinska A."/>
            <person name="Steczkiewicz K."/>
            <person name="Drgas O."/>
            <person name="Orlowska M."/>
            <person name="Perlinska-Lenart U."/>
            <person name="Aleksandrzak-Piekarczyk T."/>
            <person name="Szatraj K."/>
            <person name="Zielenkiewicz U."/>
            <person name="Pilsyk S."/>
            <person name="Malc E."/>
            <person name="Mieczkowski P."/>
            <person name="Kruszewska J.S."/>
            <person name="Biernat P."/>
            <person name="Pawlowska J."/>
        </authorList>
    </citation>
    <scope>NUCLEOTIDE SEQUENCE</scope>
    <source>
        <strain evidence="13">WA0000067209</strain>
    </source>
</reference>
<dbReference type="InterPro" id="IPR002305">
    <property type="entry name" value="aa-tRNA-synth_Ic"/>
</dbReference>
<dbReference type="Gene3D" id="3.10.290.10">
    <property type="entry name" value="RNA-binding S4 domain"/>
    <property type="match status" value="1"/>
</dbReference>
<organism evidence="13 14">
    <name type="scientific">Mortierella isabellina</name>
    <name type="common">Filamentous fungus</name>
    <name type="synonym">Umbelopsis isabellina</name>
    <dbReference type="NCBI Taxonomy" id="91625"/>
    <lineage>
        <taxon>Eukaryota</taxon>
        <taxon>Fungi</taxon>
        <taxon>Fungi incertae sedis</taxon>
        <taxon>Mucoromycota</taxon>
        <taxon>Mucoromycotina</taxon>
        <taxon>Umbelopsidomycetes</taxon>
        <taxon>Umbelopsidales</taxon>
        <taxon>Umbelopsidaceae</taxon>
        <taxon>Umbelopsis</taxon>
    </lineage>
</organism>
<name>A0A8H7U7K0_MORIS</name>
<keyword evidence="7 11" id="KW-0030">Aminoacyl-tRNA synthetase</keyword>
<dbReference type="GO" id="GO:0004831">
    <property type="term" value="F:tyrosine-tRNA ligase activity"/>
    <property type="evidence" value="ECO:0007669"/>
    <property type="project" value="UniProtKB-EC"/>
</dbReference>
<dbReference type="SUPFAM" id="SSF55174">
    <property type="entry name" value="Alpha-L RNA-binding motif"/>
    <property type="match status" value="1"/>
</dbReference>
<dbReference type="GO" id="GO:0006437">
    <property type="term" value="P:tyrosyl-tRNA aminoacylation"/>
    <property type="evidence" value="ECO:0007669"/>
    <property type="project" value="InterPro"/>
</dbReference>
<evidence type="ECO:0000256" key="5">
    <source>
        <dbReference type="ARBA" id="ARBA00022884"/>
    </source>
</evidence>
<evidence type="ECO:0000256" key="8">
    <source>
        <dbReference type="ARBA" id="ARBA00033323"/>
    </source>
</evidence>
<dbReference type="Proteomes" id="UP000654370">
    <property type="component" value="Unassembled WGS sequence"/>
</dbReference>
<evidence type="ECO:0000256" key="10">
    <source>
        <dbReference type="PROSITE-ProRule" id="PRU00182"/>
    </source>
</evidence>
<dbReference type="InterPro" id="IPR002942">
    <property type="entry name" value="S4_RNA-bd"/>
</dbReference>
<evidence type="ECO:0000256" key="1">
    <source>
        <dbReference type="ARBA" id="ARBA00013160"/>
    </source>
</evidence>
<keyword evidence="6 11" id="KW-0648">Protein biosynthesis</keyword>
<keyword evidence="5 10" id="KW-0694">RNA-binding</keyword>
<evidence type="ECO:0000259" key="12">
    <source>
        <dbReference type="SMART" id="SM00363"/>
    </source>
</evidence>
<proteinExistence type="inferred from homology"/>
<comment type="caution">
    <text evidence="13">The sequence shown here is derived from an EMBL/GenBank/DDBJ whole genome shotgun (WGS) entry which is preliminary data.</text>
</comment>
<dbReference type="InterPro" id="IPR024088">
    <property type="entry name" value="Tyr-tRNA-ligase_bac-type"/>
</dbReference>
<comment type="similarity">
    <text evidence="11">Belongs to the class-I aminoacyl-tRNA synthetase family.</text>
</comment>
<feature type="domain" description="RNA-binding S4" evidence="12">
    <location>
        <begin position="406"/>
        <end position="468"/>
    </location>
</feature>
<evidence type="ECO:0000256" key="3">
    <source>
        <dbReference type="ARBA" id="ARBA00022741"/>
    </source>
</evidence>
<dbReference type="AlphaFoldDB" id="A0A8H7U7K0"/>
<evidence type="ECO:0000256" key="11">
    <source>
        <dbReference type="RuleBase" id="RU361234"/>
    </source>
</evidence>
<dbReference type="OrthoDB" id="337870at2759"/>
<dbReference type="GO" id="GO:0005739">
    <property type="term" value="C:mitochondrion"/>
    <property type="evidence" value="ECO:0007669"/>
    <property type="project" value="TreeGrafter"/>
</dbReference>
<sequence length="473" mass="52582">MYAAFVLIRINISPDLEKHSENKTAIYSGVDPTAKSLHLGNLVTLMGLLHFHIQGHQAIALIGGATGSIGDPSGRQSERMPLSPETLQTNVDHITRQIHRFFANGSSYAMKRGWLTAGLEQCTPKVVNNEEWLKGMGALEFLGDVGRYARVSQMLARESVNYHSVKARLNTDHGISFTEFAYQLLQAYDFWYLYHHHSCRVQVIECGISLGYMTEAKSLFQLGGSDQWGNITAGIDMIHKKKPNSSSLFVPSNDDETRKLEDRAFGITIPLLLTSKGEKFGKSAGNAVWLDETMTSLFDFYQFFVNTSDDDVERYLPLFTLLNNEEISAVMKEHKQTPEKRIAQHKLAEEAIELVHGPESVSKAKTATKVLFGGDLHEIGADSIIQAFAHDNSRMRIIDKEKVANAGLDAVAVLAGATKSKSETQKLIKAGGVYLNNEKISDPRFKIQESDLLSGKLCVLRIGKTSYHLLHLQ</sequence>
<dbReference type="CDD" id="cd00805">
    <property type="entry name" value="TyrRS_core"/>
    <property type="match status" value="1"/>
</dbReference>
<dbReference type="PRINTS" id="PR01040">
    <property type="entry name" value="TRNASYNTHTYR"/>
</dbReference>
<dbReference type="GO" id="GO:0005524">
    <property type="term" value="F:ATP binding"/>
    <property type="evidence" value="ECO:0007669"/>
    <property type="project" value="UniProtKB-KW"/>
</dbReference>
<accession>A0A8H7U7K0</accession>
<evidence type="ECO:0000256" key="6">
    <source>
        <dbReference type="ARBA" id="ARBA00022917"/>
    </source>
</evidence>
<dbReference type="InterPro" id="IPR002307">
    <property type="entry name" value="Tyr-tRNA-ligase"/>
</dbReference>
<comment type="catalytic activity">
    <reaction evidence="9 11">
        <text>tRNA(Tyr) + L-tyrosine + ATP = L-tyrosyl-tRNA(Tyr) + AMP + diphosphate + H(+)</text>
        <dbReference type="Rhea" id="RHEA:10220"/>
        <dbReference type="Rhea" id="RHEA-COMP:9706"/>
        <dbReference type="Rhea" id="RHEA-COMP:9707"/>
        <dbReference type="ChEBI" id="CHEBI:15378"/>
        <dbReference type="ChEBI" id="CHEBI:30616"/>
        <dbReference type="ChEBI" id="CHEBI:33019"/>
        <dbReference type="ChEBI" id="CHEBI:58315"/>
        <dbReference type="ChEBI" id="CHEBI:78442"/>
        <dbReference type="ChEBI" id="CHEBI:78536"/>
        <dbReference type="ChEBI" id="CHEBI:456215"/>
        <dbReference type="EC" id="6.1.1.1"/>
    </reaction>
</comment>
<evidence type="ECO:0000256" key="7">
    <source>
        <dbReference type="ARBA" id="ARBA00023146"/>
    </source>
</evidence>
<evidence type="ECO:0000313" key="13">
    <source>
        <dbReference type="EMBL" id="KAG2174276.1"/>
    </source>
</evidence>
<evidence type="ECO:0000256" key="2">
    <source>
        <dbReference type="ARBA" id="ARBA00022598"/>
    </source>
</evidence>
<dbReference type="PANTHER" id="PTHR11766">
    <property type="entry name" value="TYROSYL-TRNA SYNTHETASE"/>
    <property type="match status" value="1"/>
</dbReference>
<dbReference type="PROSITE" id="PS50889">
    <property type="entry name" value="S4"/>
    <property type="match status" value="1"/>
</dbReference>
<dbReference type="GO" id="GO:0005829">
    <property type="term" value="C:cytosol"/>
    <property type="evidence" value="ECO:0007669"/>
    <property type="project" value="TreeGrafter"/>
</dbReference>
<dbReference type="CDD" id="cd00165">
    <property type="entry name" value="S4"/>
    <property type="match status" value="1"/>
</dbReference>
<dbReference type="Gene3D" id="1.10.240.10">
    <property type="entry name" value="Tyrosyl-Transfer RNA Synthetase"/>
    <property type="match status" value="1"/>
</dbReference>
<dbReference type="Pfam" id="PF00579">
    <property type="entry name" value="tRNA-synt_1b"/>
    <property type="match status" value="1"/>
</dbReference>
<evidence type="ECO:0000256" key="4">
    <source>
        <dbReference type="ARBA" id="ARBA00022840"/>
    </source>
</evidence>
<keyword evidence="3 11" id="KW-0547">Nucleotide-binding</keyword>
<keyword evidence="14" id="KW-1185">Reference proteome</keyword>
<keyword evidence="2 11" id="KW-0436">Ligase</keyword>